<dbReference type="SUPFAM" id="SSF49764">
    <property type="entry name" value="HSP20-like chaperones"/>
    <property type="match status" value="1"/>
</dbReference>
<reference evidence="4 5" key="1">
    <citation type="submission" date="2023-07" db="EMBL/GenBank/DDBJ databases">
        <title>Genomic Encyclopedia of Type Strains, Phase IV (KMG-IV): sequencing the most valuable type-strain genomes for metagenomic binning, comparative biology and taxonomic classification.</title>
        <authorList>
            <person name="Goeker M."/>
        </authorList>
    </citation>
    <scope>NUCLEOTIDE SEQUENCE [LARGE SCALE GENOMIC DNA]</scope>
    <source>
        <strain evidence="4 5">DSM 17740</strain>
    </source>
</reference>
<comment type="similarity">
    <text evidence="1 2">Belongs to the small heat shock protein (HSP20) family.</text>
</comment>
<sequence>MFHLTLNETDQELKITIMLPGINKEQVKVYLEPHGLHLSVNHREESEFLHQTTRRYFWQQSYRRMERFIPLPFPIEKEKIQVNHDNNRLIITIPKAQNRSRQDWNNGINTPKLPKPEN</sequence>
<keyword evidence="5" id="KW-1185">Reference proteome</keyword>
<name>A0ABU0CYA9_9BACI</name>
<comment type="caution">
    <text evidence="4">The sequence shown here is derived from an EMBL/GenBank/DDBJ whole genome shotgun (WGS) entry which is preliminary data.</text>
</comment>
<dbReference type="CDD" id="cd06464">
    <property type="entry name" value="ACD_sHsps-like"/>
    <property type="match status" value="1"/>
</dbReference>
<organism evidence="4 5">
    <name type="scientific">Caldalkalibacillus uzonensis</name>
    <dbReference type="NCBI Taxonomy" id="353224"/>
    <lineage>
        <taxon>Bacteria</taxon>
        <taxon>Bacillati</taxon>
        <taxon>Bacillota</taxon>
        <taxon>Bacilli</taxon>
        <taxon>Bacillales</taxon>
        <taxon>Bacillaceae</taxon>
        <taxon>Caldalkalibacillus</taxon>
    </lineage>
</organism>
<feature type="domain" description="SHSP" evidence="3">
    <location>
        <begin position="1"/>
        <end position="111"/>
    </location>
</feature>
<dbReference type="PROSITE" id="PS01031">
    <property type="entry name" value="SHSP"/>
    <property type="match status" value="1"/>
</dbReference>
<dbReference type="Gene3D" id="2.60.40.790">
    <property type="match status" value="1"/>
</dbReference>
<dbReference type="Proteomes" id="UP001232445">
    <property type="component" value="Unassembled WGS sequence"/>
</dbReference>
<evidence type="ECO:0000256" key="2">
    <source>
        <dbReference type="RuleBase" id="RU003616"/>
    </source>
</evidence>
<evidence type="ECO:0000259" key="3">
    <source>
        <dbReference type="PROSITE" id="PS01031"/>
    </source>
</evidence>
<dbReference type="InterPro" id="IPR008978">
    <property type="entry name" value="HSP20-like_chaperone"/>
</dbReference>
<evidence type="ECO:0000256" key="1">
    <source>
        <dbReference type="PROSITE-ProRule" id="PRU00285"/>
    </source>
</evidence>
<gene>
    <name evidence="4" type="ORF">J2S00_003978</name>
</gene>
<evidence type="ECO:0000313" key="5">
    <source>
        <dbReference type="Proteomes" id="UP001232445"/>
    </source>
</evidence>
<dbReference type="InterPro" id="IPR002068">
    <property type="entry name" value="A-crystallin/Hsp20_dom"/>
</dbReference>
<protein>
    <submittedName>
        <fullName evidence="4">HSP20 family molecular chaperone IbpA</fullName>
    </submittedName>
</protein>
<dbReference type="RefSeq" id="WP_307343859.1">
    <property type="nucleotide sequence ID" value="NZ_JAUSUQ010000035.1"/>
</dbReference>
<evidence type="ECO:0000313" key="4">
    <source>
        <dbReference type="EMBL" id="MDQ0341134.1"/>
    </source>
</evidence>
<accession>A0ABU0CYA9</accession>
<dbReference type="Pfam" id="PF00011">
    <property type="entry name" value="HSP20"/>
    <property type="match status" value="1"/>
</dbReference>
<proteinExistence type="inferred from homology"/>
<dbReference type="EMBL" id="JAUSUQ010000035">
    <property type="protein sequence ID" value="MDQ0341134.1"/>
    <property type="molecule type" value="Genomic_DNA"/>
</dbReference>